<dbReference type="AlphaFoldDB" id="A0A9P6RAB0"/>
<dbReference type="Proteomes" id="UP000738325">
    <property type="component" value="Unassembled WGS sequence"/>
</dbReference>
<dbReference type="Pfam" id="PF04081">
    <property type="entry name" value="DNA_pol_delta_4"/>
    <property type="match status" value="1"/>
</dbReference>
<dbReference type="PANTHER" id="PTHR14303">
    <property type="entry name" value="DNA POLYMERASE DELTA SUBUNIT 4"/>
    <property type="match status" value="1"/>
</dbReference>
<organism evidence="2 3">
    <name type="scientific">Dissophora globulifera</name>
    <dbReference type="NCBI Taxonomy" id="979702"/>
    <lineage>
        <taxon>Eukaryota</taxon>
        <taxon>Fungi</taxon>
        <taxon>Fungi incertae sedis</taxon>
        <taxon>Mucoromycota</taxon>
        <taxon>Mortierellomycotina</taxon>
        <taxon>Mortierellomycetes</taxon>
        <taxon>Mortierellales</taxon>
        <taxon>Mortierellaceae</taxon>
        <taxon>Dissophora</taxon>
    </lineage>
</organism>
<feature type="compositionally biased region" description="Polar residues" evidence="1">
    <location>
        <begin position="1"/>
        <end position="12"/>
    </location>
</feature>
<evidence type="ECO:0000313" key="2">
    <source>
        <dbReference type="EMBL" id="KAG0313076.1"/>
    </source>
</evidence>
<dbReference type="OrthoDB" id="337486at2759"/>
<dbReference type="GO" id="GO:0003887">
    <property type="term" value="F:DNA-directed DNA polymerase activity"/>
    <property type="evidence" value="ECO:0007669"/>
    <property type="project" value="TreeGrafter"/>
</dbReference>
<dbReference type="PANTHER" id="PTHR14303:SF0">
    <property type="entry name" value="DNA POLYMERASE DELTA SUBUNIT 4"/>
    <property type="match status" value="1"/>
</dbReference>
<comment type="caution">
    <text evidence="2">The sequence shown here is derived from an EMBL/GenBank/DDBJ whole genome shotgun (WGS) entry which is preliminary data.</text>
</comment>
<dbReference type="GO" id="GO:0006261">
    <property type="term" value="P:DNA-templated DNA replication"/>
    <property type="evidence" value="ECO:0007669"/>
    <property type="project" value="TreeGrafter"/>
</dbReference>
<dbReference type="EMBL" id="JAAAIP010000747">
    <property type="protein sequence ID" value="KAG0313076.1"/>
    <property type="molecule type" value="Genomic_DNA"/>
</dbReference>
<feature type="region of interest" description="Disordered" evidence="1">
    <location>
        <begin position="1"/>
        <end position="157"/>
    </location>
</feature>
<name>A0A9P6RAB0_9FUNG</name>
<keyword evidence="3" id="KW-1185">Reference proteome</keyword>
<dbReference type="GO" id="GO:0043625">
    <property type="term" value="C:delta DNA polymerase complex"/>
    <property type="evidence" value="ECO:0007669"/>
    <property type="project" value="TreeGrafter"/>
</dbReference>
<protein>
    <recommendedName>
        <fullName evidence="4">DNA polymerase delta subunit 4</fullName>
    </recommendedName>
</protein>
<feature type="compositionally biased region" description="Acidic residues" evidence="1">
    <location>
        <begin position="89"/>
        <end position="99"/>
    </location>
</feature>
<feature type="compositionally biased region" description="Basic residues" evidence="1">
    <location>
        <begin position="146"/>
        <end position="156"/>
    </location>
</feature>
<dbReference type="GO" id="GO:0000731">
    <property type="term" value="P:DNA synthesis involved in DNA repair"/>
    <property type="evidence" value="ECO:0007669"/>
    <property type="project" value="InterPro"/>
</dbReference>
<feature type="compositionally biased region" description="Acidic residues" evidence="1">
    <location>
        <begin position="60"/>
        <end position="77"/>
    </location>
</feature>
<accession>A0A9P6RAB0</accession>
<dbReference type="InterPro" id="IPR007218">
    <property type="entry name" value="DNA_pol_delta_4"/>
</dbReference>
<sequence length="241" mass="26501">MTPKSPTTTASHGTKYFQRGKKPTTAQRVVTAKKKSTAAPTSLSTRKAKSNLKDGGDHDHDEEDQQILDEIDDTDSSEDGRSPHLSEQDHEDDEADDDDHALTNDEIQSDDSDVIAAAPMRKTIQTQDISSTKLSSGGAKPIPSKSNRKTASRSKKPVKDAYVAPYVGDIYAGFHQSDLSETEKVLRQFDLTSKYGPCTELTRLERWERASLLGLNPPQHVKDTIVAHAMALNNPVFEGRV</sequence>
<evidence type="ECO:0008006" key="4">
    <source>
        <dbReference type="Google" id="ProtNLM"/>
    </source>
</evidence>
<reference evidence="2" key="1">
    <citation type="journal article" date="2020" name="Fungal Divers.">
        <title>Resolving the Mortierellaceae phylogeny through synthesis of multi-gene phylogenetics and phylogenomics.</title>
        <authorList>
            <person name="Vandepol N."/>
            <person name="Liber J."/>
            <person name="Desiro A."/>
            <person name="Na H."/>
            <person name="Kennedy M."/>
            <person name="Barry K."/>
            <person name="Grigoriev I.V."/>
            <person name="Miller A.N."/>
            <person name="O'Donnell K."/>
            <person name="Stajich J.E."/>
            <person name="Bonito G."/>
        </authorList>
    </citation>
    <scope>NUCLEOTIDE SEQUENCE</scope>
    <source>
        <strain evidence="2">REB-010B</strain>
    </source>
</reference>
<gene>
    <name evidence="2" type="ORF">BGZ99_009092</name>
</gene>
<proteinExistence type="predicted"/>
<evidence type="ECO:0000256" key="1">
    <source>
        <dbReference type="SAM" id="MobiDB-lite"/>
    </source>
</evidence>
<feature type="compositionally biased region" description="Basic and acidic residues" evidence="1">
    <location>
        <begin position="78"/>
        <end position="88"/>
    </location>
</feature>
<evidence type="ECO:0000313" key="3">
    <source>
        <dbReference type="Proteomes" id="UP000738325"/>
    </source>
</evidence>
<feature type="compositionally biased region" description="Polar residues" evidence="1">
    <location>
        <begin position="123"/>
        <end position="135"/>
    </location>
</feature>